<feature type="region of interest" description="Disordered" evidence="1">
    <location>
        <begin position="480"/>
        <end position="511"/>
    </location>
</feature>
<dbReference type="EMBL" id="JAGGLB010000012">
    <property type="protein sequence ID" value="MBP1992225.1"/>
    <property type="molecule type" value="Genomic_DNA"/>
</dbReference>
<dbReference type="RefSeq" id="WP_209972988.1">
    <property type="nucleotide sequence ID" value="NZ_JAGGLB010000012.1"/>
</dbReference>
<proteinExistence type="predicted"/>
<dbReference type="Proteomes" id="UP001519287">
    <property type="component" value="Unassembled WGS sequence"/>
</dbReference>
<feature type="region of interest" description="Disordered" evidence="1">
    <location>
        <begin position="638"/>
        <end position="669"/>
    </location>
</feature>
<sequence length="686" mass="75793">MRAFKGEELIMSFTSTIPSGNDESSFVLSRIREILASFVPVAANWLSEDGSFCDPYETQYSENYAPANAAVLFAAVYRTTGDAAILRLFRAALDRSVILLQDRQVTPFCRVFLIHYSLMAISLLEGNARAEAAEAYGPFMAAYEDDCLIINTNCAALQWGTEMLLELLDYRPADAAHLERRIAFIQKAQLESGFINDEISEHQAHDGMPIAYHAFTLFIMTSVISLLPVEDGAENEEGNERGKSTCDAARDNAQEEAKNASENELHAHSQSGAQQLISKGLEWLKHTITSDGSFAMVERSSHQTFTWGALTALYAYSGWKEDGMLERILSYWLPFRHQDGSLGCTPNTLPHSLRIGYETYTHLNMYNLLGLTGLAAAGQLLERGLSLNLNLHPSEQQHSLDGSCSDEDSGYAFFRRGEDFFACTLRMHHREYAPAMQGFHYRLGGRALPLAEPRLTGYQQSKTSQVQEGVWEGYLLNREPGDLGETDRSTGSCDSIGSAKPTEESGLAEPVYPNSKVNAELTTLANGFQLTNEIEALRCVKKIQLLEDGIALDYQLALKRTFHTCEHVISLLVHDGKHVLRIRQESTQRLTMSFGSECYTLECAQAASMELRLERSLLSVSGVSAQLRISLPLAATAPSSRTPAQSAETAAATTETAETAGNTENAKNAEIMETVNWRTTLRKIPG</sequence>
<evidence type="ECO:0000313" key="3">
    <source>
        <dbReference type="Proteomes" id="UP001519287"/>
    </source>
</evidence>
<reference evidence="2 3" key="1">
    <citation type="submission" date="2021-03" db="EMBL/GenBank/DDBJ databases">
        <title>Genomic Encyclopedia of Type Strains, Phase IV (KMG-IV): sequencing the most valuable type-strain genomes for metagenomic binning, comparative biology and taxonomic classification.</title>
        <authorList>
            <person name="Goeker M."/>
        </authorList>
    </citation>
    <scope>NUCLEOTIDE SEQUENCE [LARGE SCALE GENOMIC DNA]</scope>
    <source>
        <strain evidence="2 3">DSM 26048</strain>
    </source>
</reference>
<evidence type="ECO:0000256" key="1">
    <source>
        <dbReference type="SAM" id="MobiDB-lite"/>
    </source>
</evidence>
<dbReference type="InterPro" id="IPR008930">
    <property type="entry name" value="Terpenoid_cyclase/PrenylTrfase"/>
</dbReference>
<feature type="region of interest" description="Disordered" evidence="1">
    <location>
        <begin position="232"/>
        <end position="271"/>
    </location>
</feature>
<keyword evidence="3" id="KW-1185">Reference proteome</keyword>
<dbReference type="Gene3D" id="1.50.10.20">
    <property type="match status" value="1"/>
</dbReference>
<feature type="compositionally biased region" description="Low complexity" evidence="1">
    <location>
        <begin position="647"/>
        <end position="669"/>
    </location>
</feature>
<organism evidence="2 3">
    <name type="scientific">Paenibacillus eucommiae</name>
    <dbReference type="NCBI Taxonomy" id="1355755"/>
    <lineage>
        <taxon>Bacteria</taxon>
        <taxon>Bacillati</taxon>
        <taxon>Bacillota</taxon>
        <taxon>Bacilli</taxon>
        <taxon>Bacillales</taxon>
        <taxon>Paenibacillaceae</taxon>
        <taxon>Paenibacillus</taxon>
    </lineage>
</organism>
<name>A0ABS4IXB0_9BACL</name>
<evidence type="ECO:0000313" key="2">
    <source>
        <dbReference type="EMBL" id="MBP1992225.1"/>
    </source>
</evidence>
<feature type="compositionally biased region" description="Basic and acidic residues" evidence="1">
    <location>
        <begin position="238"/>
        <end position="267"/>
    </location>
</feature>
<gene>
    <name evidence="2" type="ORF">J2Z66_003833</name>
</gene>
<protein>
    <recommendedName>
        <fullName evidence="4">Heparinase</fullName>
    </recommendedName>
</protein>
<accession>A0ABS4IXB0</accession>
<dbReference type="SUPFAM" id="SSF48239">
    <property type="entry name" value="Terpenoid cyclases/Protein prenyltransferases"/>
    <property type="match status" value="1"/>
</dbReference>
<evidence type="ECO:0008006" key="4">
    <source>
        <dbReference type="Google" id="ProtNLM"/>
    </source>
</evidence>
<comment type="caution">
    <text evidence="2">The sequence shown here is derived from an EMBL/GenBank/DDBJ whole genome shotgun (WGS) entry which is preliminary data.</text>
</comment>